<sequence length="134" mass="15216">MKDRMKKLLLAFSVLLLLSLLLPLMGASATKSLVIDVAKDAYVVADLNDPGDAQGFREKNYGSLDFVKAWYIWNVVEERGQEVEKEKVISVIYLKFDLRQLKDKSIESAMLQLYAKNVVLQAPRYVQVFLVSSD</sequence>
<dbReference type="AlphaFoldDB" id="X1J016"/>
<feature type="non-terminal residue" evidence="1">
    <location>
        <position position="134"/>
    </location>
</feature>
<protein>
    <submittedName>
        <fullName evidence="1">Uncharacterized protein</fullName>
    </submittedName>
</protein>
<name>X1J016_9ZZZZ</name>
<dbReference type="EMBL" id="BARU01042668">
    <property type="protein sequence ID" value="GAH87317.1"/>
    <property type="molecule type" value="Genomic_DNA"/>
</dbReference>
<evidence type="ECO:0000313" key="1">
    <source>
        <dbReference type="EMBL" id="GAH87317.1"/>
    </source>
</evidence>
<accession>X1J016</accession>
<organism evidence="1">
    <name type="scientific">marine sediment metagenome</name>
    <dbReference type="NCBI Taxonomy" id="412755"/>
    <lineage>
        <taxon>unclassified sequences</taxon>
        <taxon>metagenomes</taxon>
        <taxon>ecological metagenomes</taxon>
    </lineage>
</organism>
<proteinExistence type="predicted"/>
<comment type="caution">
    <text evidence="1">The sequence shown here is derived from an EMBL/GenBank/DDBJ whole genome shotgun (WGS) entry which is preliminary data.</text>
</comment>
<gene>
    <name evidence="1" type="ORF">S03H2_65517</name>
</gene>
<reference evidence="1" key="1">
    <citation type="journal article" date="2014" name="Front. Microbiol.">
        <title>High frequency of phylogenetically diverse reductive dehalogenase-homologous genes in deep subseafloor sedimentary metagenomes.</title>
        <authorList>
            <person name="Kawai M."/>
            <person name="Futagami T."/>
            <person name="Toyoda A."/>
            <person name="Takaki Y."/>
            <person name="Nishi S."/>
            <person name="Hori S."/>
            <person name="Arai W."/>
            <person name="Tsubouchi T."/>
            <person name="Morono Y."/>
            <person name="Uchiyama I."/>
            <person name="Ito T."/>
            <person name="Fujiyama A."/>
            <person name="Inagaki F."/>
            <person name="Takami H."/>
        </authorList>
    </citation>
    <scope>NUCLEOTIDE SEQUENCE</scope>
    <source>
        <strain evidence="1">Expedition CK06-06</strain>
    </source>
</reference>